<dbReference type="RefSeq" id="WP_345025962.1">
    <property type="nucleotide sequence ID" value="NZ_BAABEY010000001.1"/>
</dbReference>
<gene>
    <name evidence="1" type="ORF">GCM10023091_00370</name>
</gene>
<name>A0ABP8LKZ0_9BACT</name>
<sequence>MRSSMENFQEIENMKTSKVESIDLYISLISNLSWENTSAQILKCLSIIGVAILAKSDFIWNLGIECLSQLIKEIYSKVRDCRKGEKSEYLKALVAIGFILRSIEVKSDIKPVTKIINKWLYKAKFLSIYELSYLQLYRTNNKTKMPLKKSNLVTIPGIGKNFLNENRDKVELLILASMRINNCVKYLDDYTLVHLPSYLIKEYYDTHNRYHKTLICLSLFMLFESNCDEIRSYKSDILRIIENEILIKEAVSSLTKDEQCLRCYIRDRWEIHSSECFLENDEHQFGNLNIFWVIMKNPKSFNFDFIISFVIATSLNFDKP</sequence>
<comment type="caution">
    <text evidence="1">The sequence shown here is derived from an EMBL/GenBank/DDBJ whole genome shotgun (WGS) entry which is preliminary data.</text>
</comment>
<reference evidence="2" key="1">
    <citation type="journal article" date="2019" name="Int. J. Syst. Evol. Microbiol.">
        <title>The Global Catalogue of Microorganisms (GCM) 10K type strain sequencing project: providing services to taxonomists for standard genome sequencing and annotation.</title>
        <authorList>
            <consortium name="The Broad Institute Genomics Platform"/>
            <consortium name="The Broad Institute Genome Sequencing Center for Infectious Disease"/>
            <person name="Wu L."/>
            <person name="Ma J."/>
        </authorList>
    </citation>
    <scope>NUCLEOTIDE SEQUENCE [LARGE SCALE GENOMIC DNA]</scope>
    <source>
        <strain evidence="2">JCM 31920</strain>
    </source>
</reference>
<accession>A0ABP8LKZ0</accession>
<dbReference type="Proteomes" id="UP001501508">
    <property type="component" value="Unassembled WGS sequence"/>
</dbReference>
<organism evidence="1 2">
    <name type="scientific">Ravibacter arvi</name>
    <dbReference type="NCBI Taxonomy" id="2051041"/>
    <lineage>
        <taxon>Bacteria</taxon>
        <taxon>Pseudomonadati</taxon>
        <taxon>Bacteroidota</taxon>
        <taxon>Cytophagia</taxon>
        <taxon>Cytophagales</taxon>
        <taxon>Spirosomataceae</taxon>
        <taxon>Ravibacter</taxon>
    </lineage>
</organism>
<evidence type="ECO:0000313" key="1">
    <source>
        <dbReference type="EMBL" id="GAA4430730.1"/>
    </source>
</evidence>
<protein>
    <submittedName>
        <fullName evidence="1">Uncharacterized protein</fullName>
    </submittedName>
</protein>
<keyword evidence="2" id="KW-1185">Reference proteome</keyword>
<dbReference type="EMBL" id="BAABEY010000001">
    <property type="protein sequence ID" value="GAA4430730.1"/>
    <property type="molecule type" value="Genomic_DNA"/>
</dbReference>
<evidence type="ECO:0000313" key="2">
    <source>
        <dbReference type="Proteomes" id="UP001501508"/>
    </source>
</evidence>
<proteinExistence type="predicted"/>